<evidence type="ECO:0000313" key="2">
    <source>
        <dbReference type="EMBL" id="JAS16148.1"/>
    </source>
</evidence>
<feature type="signal peptide" evidence="1">
    <location>
        <begin position="1"/>
        <end position="20"/>
    </location>
</feature>
<dbReference type="AlphaFoldDB" id="A0A1B6CRU7"/>
<protein>
    <recommendedName>
        <fullName evidence="3">WAP domain-containing protein</fullName>
    </recommendedName>
</protein>
<gene>
    <name evidence="2" type="ORF">g.11056</name>
</gene>
<dbReference type="EMBL" id="GEDC01021150">
    <property type="protein sequence ID" value="JAS16148.1"/>
    <property type="molecule type" value="Transcribed_RNA"/>
</dbReference>
<feature type="non-terminal residue" evidence="2">
    <location>
        <position position="1"/>
    </location>
</feature>
<organism evidence="2">
    <name type="scientific">Clastoptera arizonana</name>
    <name type="common">Arizona spittle bug</name>
    <dbReference type="NCBI Taxonomy" id="38151"/>
    <lineage>
        <taxon>Eukaryota</taxon>
        <taxon>Metazoa</taxon>
        <taxon>Ecdysozoa</taxon>
        <taxon>Arthropoda</taxon>
        <taxon>Hexapoda</taxon>
        <taxon>Insecta</taxon>
        <taxon>Pterygota</taxon>
        <taxon>Neoptera</taxon>
        <taxon>Paraneoptera</taxon>
        <taxon>Hemiptera</taxon>
        <taxon>Auchenorrhyncha</taxon>
        <taxon>Cercopoidea</taxon>
        <taxon>Clastopteridae</taxon>
        <taxon>Clastoptera</taxon>
    </lineage>
</organism>
<name>A0A1B6CRU7_9HEMI</name>
<reference evidence="2" key="1">
    <citation type="submission" date="2015-12" db="EMBL/GenBank/DDBJ databases">
        <title>De novo transcriptome assembly of four potential Pierce s Disease insect vectors from Arizona vineyards.</title>
        <authorList>
            <person name="Tassone E.E."/>
        </authorList>
    </citation>
    <scope>NUCLEOTIDE SEQUENCE</scope>
</reference>
<feature type="chain" id="PRO_5008580730" description="WAP domain-containing protein" evidence="1">
    <location>
        <begin position="21"/>
        <end position="134"/>
    </location>
</feature>
<evidence type="ECO:0008006" key="3">
    <source>
        <dbReference type="Google" id="ProtNLM"/>
    </source>
</evidence>
<proteinExistence type="predicted"/>
<keyword evidence="1" id="KW-0732">Signal</keyword>
<evidence type="ECO:0000256" key="1">
    <source>
        <dbReference type="SAM" id="SignalP"/>
    </source>
</evidence>
<accession>A0A1B6CRU7</accession>
<sequence>KMASQVVSVCLTALVCSVGADTPLYNPDVDLCQNVDQCGFQDGFCCEGLTGGCCSNGVCTNSTACKDTGERCGRVRCAVTESCVRSQPCVHSATCRVPTIPTCYPKCGDRACYRDEQCITRGGVRRCIKLISRG</sequence>